<dbReference type="PANTHER" id="PTHR43415">
    <property type="entry name" value="SPERMIDINE N(1)-ACETYLTRANSFERASE"/>
    <property type="match status" value="1"/>
</dbReference>
<dbReference type="GO" id="GO:0016747">
    <property type="term" value="F:acyltransferase activity, transferring groups other than amino-acyl groups"/>
    <property type="evidence" value="ECO:0007669"/>
    <property type="project" value="InterPro"/>
</dbReference>
<evidence type="ECO:0000313" key="3">
    <source>
        <dbReference type="Proteomes" id="UP000001364"/>
    </source>
</evidence>
<dbReference type="InterPro" id="IPR000182">
    <property type="entry name" value="GNAT_dom"/>
</dbReference>
<dbReference type="OrthoDB" id="5358891at2"/>
<dbReference type="PANTHER" id="PTHR43415:SF3">
    <property type="entry name" value="GNAT-FAMILY ACETYLTRANSFERASE"/>
    <property type="match status" value="1"/>
</dbReference>
<keyword evidence="2" id="KW-0012">Acyltransferase</keyword>
<dbReference type="PROSITE" id="PS51186">
    <property type="entry name" value="GNAT"/>
    <property type="match status" value="1"/>
</dbReference>
<dbReference type="SUPFAM" id="SSF55729">
    <property type="entry name" value="Acyl-CoA N-acyltransferases (Nat)"/>
    <property type="match status" value="1"/>
</dbReference>
<feature type="domain" description="N-acetyltransferase" evidence="1">
    <location>
        <begin position="2"/>
        <end position="163"/>
    </location>
</feature>
<evidence type="ECO:0000313" key="2">
    <source>
        <dbReference type="EMBL" id="ACL94996.1"/>
    </source>
</evidence>
<gene>
    <name evidence="2" type="ordered locus">CCNA_01531</name>
</gene>
<dbReference type="KEGG" id="ccs:CCNA_01531"/>
<sequence>MIELRDLLDEDEAVLFQWRSEPEVDRWMSDADLPSREAHAVWFQALRGDPDMRGWMITRGGAPMGLLTLTGLTSHHRRASWNWFLGSAEARGRGVGRAAQVLGLDRAFLELGLHKVFAEVMADNDAALKAQSAAGFRREGYLRGHVLKDGQPRDVVLLGILASEWSELREVARRALSDAHLIAA</sequence>
<dbReference type="NCBIfam" id="TIGR03585">
    <property type="entry name" value="PseH"/>
    <property type="match status" value="1"/>
</dbReference>
<dbReference type="HOGENOM" id="CLU_013985_3_2_5"/>
<accession>A0A0H3C9M8</accession>
<dbReference type="RefSeq" id="WP_010919339.1">
    <property type="nucleotide sequence ID" value="NC_011916.1"/>
</dbReference>
<dbReference type="EMBL" id="CP001340">
    <property type="protein sequence ID" value="ACL94996.1"/>
    <property type="molecule type" value="Genomic_DNA"/>
</dbReference>
<dbReference type="InterPro" id="IPR020036">
    <property type="entry name" value="PseH"/>
</dbReference>
<dbReference type="Proteomes" id="UP000001364">
    <property type="component" value="Chromosome"/>
</dbReference>
<dbReference type="Gene3D" id="3.40.630.30">
    <property type="match status" value="1"/>
</dbReference>
<evidence type="ECO:0000259" key="1">
    <source>
        <dbReference type="PROSITE" id="PS51186"/>
    </source>
</evidence>
<dbReference type="Pfam" id="PF13302">
    <property type="entry name" value="Acetyltransf_3"/>
    <property type="match status" value="1"/>
</dbReference>
<name>A0A0H3C9M8_CAUVN</name>
<dbReference type="PATRIC" id="fig|565050.3.peg.1509"/>
<keyword evidence="3" id="KW-1185">Reference proteome</keyword>
<dbReference type="AlphaFoldDB" id="A0A0H3C9M8"/>
<protein>
    <submittedName>
        <fullName evidence="2">Acetyltransferase</fullName>
        <ecNumber evidence="2">2.3.1.-</ecNumber>
    </submittedName>
</protein>
<reference evidence="2 3" key="1">
    <citation type="journal article" date="2010" name="J. Bacteriol.">
        <title>The genetic basis of laboratory adaptation in Caulobacter crescentus.</title>
        <authorList>
            <person name="Marks M.E."/>
            <person name="Castro-Rojas C.M."/>
            <person name="Teiling C."/>
            <person name="Du L."/>
            <person name="Kapatral V."/>
            <person name="Walunas T.L."/>
            <person name="Crosson S."/>
        </authorList>
    </citation>
    <scope>NUCLEOTIDE SEQUENCE [LARGE SCALE GENOMIC DNA]</scope>
    <source>
        <strain evidence="3">NA1000 / CB15N</strain>
    </source>
</reference>
<proteinExistence type="predicted"/>
<dbReference type="EC" id="2.3.1.-" evidence="2"/>
<organism evidence="2 3">
    <name type="scientific">Caulobacter vibrioides (strain NA1000 / CB15N)</name>
    <name type="common">Caulobacter crescentus</name>
    <dbReference type="NCBI Taxonomy" id="565050"/>
    <lineage>
        <taxon>Bacteria</taxon>
        <taxon>Pseudomonadati</taxon>
        <taxon>Pseudomonadota</taxon>
        <taxon>Alphaproteobacteria</taxon>
        <taxon>Caulobacterales</taxon>
        <taxon>Caulobacteraceae</taxon>
        <taxon>Caulobacter</taxon>
    </lineage>
</organism>
<dbReference type="InterPro" id="IPR016181">
    <property type="entry name" value="Acyl_CoA_acyltransferase"/>
</dbReference>
<dbReference type="RefSeq" id="YP_002516904.1">
    <property type="nucleotide sequence ID" value="NC_011916.1"/>
</dbReference>
<dbReference type="PhylomeDB" id="A0A0H3C9M8"/>
<keyword evidence="2" id="KW-0808">Transferase</keyword>
<dbReference type="GeneID" id="7333205"/>
<dbReference type="SMR" id="A0A0H3C9M8"/>